<dbReference type="KEGG" id="ave:Arcve_1816"/>
<organism evidence="2 3">
    <name type="scientific">Archaeoglobus veneficus (strain DSM 11195 / SNP6)</name>
    <dbReference type="NCBI Taxonomy" id="693661"/>
    <lineage>
        <taxon>Archaea</taxon>
        <taxon>Methanobacteriati</taxon>
        <taxon>Methanobacteriota</taxon>
        <taxon>Archaeoglobi</taxon>
        <taxon>Archaeoglobales</taxon>
        <taxon>Archaeoglobaceae</taxon>
        <taxon>Archaeoglobus</taxon>
    </lineage>
</organism>
<proteinExistence type="predicted"/>
<evidence type="ECO:0000259" key="1">
    <source>
        <dbReference type="PROSITE" id="PS50157"/>
    </source>
</evidence>
<protein>
    <recommendedName>
        <fullName evidence="1">C2H2-type domain-containing protein</fullName>
    </recommendedName>
</protein>
<dbReference type="HOGENOM" id="CLU_2874878_0_0_2"/>
<gene>
    <name evidence="2" type="ordered locus">Arcve_1816</name>
</gene>
<dbReference type="eggNOG" id="arCOG12205">
    <property type="taxonomic scope" value="Archaea"/>
</dbReference>
<evidence type="ECO:0000313" key="2">
    <source>
        <dbReference type="EMBL" id="AEA47812.1"/>
    </source>
</evidence>
<dbReference type="PROSITE" id="PS00028">
    <property type="entry name" value="ZINC_FINGER_C2H2_1"/>
    <property type="match status" value="1"/>
</dbReference>
<dbReference type="OrthoDB" id="359282at2157"/>
<dbReference type="RefSeq" id="WP_013684468.1">
    <property type="nucleotide sequence ID" value="NC_015320.1"/>
</dbReference>
<dbReference type="AlphaFoldDB" id="F2KR06"/>
<sequence>MPECPHCGKWFRSNKGLKQHITKVHTVDTPVGRVFDPSTLDPIGAMERRAKRAKRRKW</sequence>
<dbReference type="EMBL" id="CP002588">
    <property type="protein sequence ID" value="AEA47812.1"/>
    <property type="molecule type" value="Genomic_DNA"/>
</dbReference>
<accession>F2KR06</accession>
<dbReference type="PROSITE" id="PS50157">
    <property type="entry name" value="ZINC_FINGER_C2H2_2"/>
    <property type="match status" value="1"/>
</dbReference>
<keyword evidence="3" id="KW-1185">Reference proteome</keyword>
<dbReference type="SUPFAM" id="SSF57667">
    <property type="entry name" value="beta-beta-alpha zinc fingers"/>
    <property type="match status" value="1"/>
</dbReference>
<dbReference type="SMART" id="SM00355">
    <property type="entry name" value="ZnF_C2H2"/>
    <property type="match status" value="1"/>
</dbReference>
<dbReference type="Gene3D" id="3.30.160.60">
    <property type="entry name" value="Classic Zinc Finger"/>
    <property type="match status" value="1"/>
</dbReference>
<reference evidence="2 3" key="1">
    <citation type="submission" date="2011-03" db="EMBL/GenBank/DDBJ databases">
        <title>The complete genome of Archaeoglobus veneficus SNP6.</title>
        <authorList>
            <consortium name="US DOE Joint Genome Institute (JGI-PGF)"/>
            <person name="Lucas S."/>
            <person name="Copeland A."/>
            <person name="Lapidus A."/>
            <person name="Bruce D."/>
            <person name="Goodwin L."/>
            <person name="Pitluck S."/>
            <person name="Kyrpides N."/>
            <person name="Mavromatis K."/>
            <person name="Pagani I."/>
            <person name="Ivanova N."/>
            <person name="Mikhailova N."/>
            <person name="Lu M."/>
            <person name="Detter J.C."/>
            <person name="Tapia R."/>
            <person name="Han C."/>
            <person name="Land M."/>
            <person name="Hauser L."/>
            <person name="Markowitz V."/>
            <person name="Cheng J.-F."/>
            <person name="Hugenholtz P."/>
            <person name="Woyke T."/>
            <person name="Wu D."/>
            <person name="Spring S."/>
            <person name="Brambilla E."/>
            <person name="Klenk H.-P."/>
            <person name="Eisen J.A."/>
        </authorList>
    </citation>
    <scope>NUCLEOTIDE SEQUENCE [LARGE SCALE GENOMIC DNA]</scope>
    <source>
        <strain>SNP6</strain>
    </source>
</reference>
<feature type="domain" description="C2H2-type" evidence="1">
    <location>
        <begin position="2"/>
        <end position="30"/>
    </location>
</feature>
<dbReference type="InterPro" id="IPR036236">
    <property type="entry name" value="Znf_C2H2_sf"/>
</dbReference>
<dbReference type="Pfam" id="PF13894">
    <property type="entry name" value="zf-C2H2_4"/>
    <property type="match status" value="1"/>
</dbReference>
<dbReference type="GeneID" id="95969168"/>
<name>F2KR06_ARCVS</name>
<dbReference type="STRING" id="693661.Arcve_1816"/>
<dbReference type="InterPro" id="IPR013087">
    <property type="entry name" value="Znf_C2H2_type"/>
</dbReference>
<evidence type="ECO:0000313" key="3">
    <source>
        <dbReference type="Proteomes" id="UP000008136"/>
    </source>
</evidence>
<dbReference type="Proteomes" id="UP000008136">
    <property type="component" value="Chromosome"/>
</dbReference>